<dbReference type="PROSITE" id="PS50893">
    <property type="entry name" value="ABC_TRANSPORTER_2"/>
    <property type="match status" value="1"/>
</dbReference>
<keyword evidence="5 7" id="KW-1133">Transmembrane helix</keyword>
<dbReference type="InterPro" id="IPR011527">
    <property type="entry name" value="ABC1_TM_dom"/>
</dbReference>
<dbReference type="Gene3D" id="1.20.1560.10">
    <property type="entry name" value="ABC transporter type 1, transmembrane domain"/>
    <property type="match status" value="1"/>
</dbReference>
<dbReference type="AlphaFoldDB" id="A0A6G9XTH2"/>
<evidence type="ECO:0000256" key="4">
    <source>
        <dbReference type="ARBA" id="ARBA00022840"/>
    </source>
</evidence>
<evidence type="ECO:0000256" key="1">
    <source>
        <dbReference type="ARBA" id="ARBA00004651"/>
    </source>
</evidence>
<evidence type="ECO:0000256" key="5">
    <source>
        <dbReference type="ARBA" id="ARBA00022989"/>
    </source>
</evidence>
<feature type="transmembrane region" description="Helical" evidence="7">
    <location>
        <begin position="141"/>
        <end position="159"/>
    </location>
</feature>
<name>A0A6G9XTH2_NOCBR</name>
<dbReference type="GO" id="GO:0005886">
    <property type="term" value="C:plasma membrane"/>
    <property type="evidence" value="ECO:0007669"/>
    <property type="project" value="UniProtKB-SubCell"/>
</dbReference>
<evidence type="ECO:0000256" key="3">
    <source>
        <dbReference type="ARBA" id="ARBA00022741"/>
    </source>
</evidence>
<evidence type="ECO:0000259" key="8">
    <source>
        <dbReference type="PROSITE" id="PS50893"/>
    </source>
</evidence>
<feature type="transmembrane region" description="Helical" evidence="7">
    <location>
        <begin position="269"/>
        <end position="286"/>
    </location>
</feature>
<dbReference type="Proteomes" id="UP000501705">
    <property type="component" value="Chromosome"/>
</dbReference>
<dbReference type="Pfam" id="PF00005">
    <property type="entry name" value="ABC_tran"/>
    <property type="match status" value="1"/>
</dbReference>
<evidence type="ECO:0000256" key="7">
    <source>
        <dbReference type="SAM" id="Phobius"/>
    </source>
</evidence>
<evidence type="ECO:0000313" key="10">
    <source>
        <dbReference type="EMBL" id="QIS04252.1"/>
    </source>
</evidence>
<dbReference type="InterPro" id="IPR027417">
    <property type="entry name" value="P-loop_NTPase"/>
</dbReference>
<sequence>MSGRAGTRLLAREFAPLKWAAGAALAVLLVSVVATLIGPLVVKRFVDQAIAGSGQGTLVEIALLYLAIALVGGTTRVAASYLGVRFAWRAADSLREKLLRRFTIDTPVLEVERTPVGAALERIEGAADVVGRSIADAGLRLIGNIAITAGALFVLFLQVPAAGLGIAVLVVLVCAVLGRLARIAVARWELARDQQAELFGFVGDTVAARADLQSLGRGHWATGRVAHDLDRLYRTEGRAYIGGRAFWPVTQLFVALAFGLGFGFGLHQLGHGGITVGTLTVIYLYVDLMQKPMEEMSSQAGQLQEMFAVTAIAARTLDQPRTEGTAANARKPLPAGPLAVRFDEVSFGYGAQTVLTDVSFEVPAAGSLGIVGRTGAGKSTVVNLLCGLAVPQSGRVTIGGVDVHDIDPADFARRVTVMSQRAHVFAATVRENVTLFDPEIDAAQIWQVLERLRAAEWVRALPKGLDTRIGAGGRALSAGELQLIAGARALIRPYSLLIVDEGTSRLDPDTERHWAELIDEVRRDRTVVLVEHRKLALATVDAVLTMDHGRVVSMVEGAAVAETGGTQR</sequence>
<feature type="transmembrane region" description="Helical" evidence="7">
    <location>
        <begin position="21"/>
        <end position="42"/>
    </location>
</feature>
<dbReference type="PROSITE" id="PS50929">
    <property type="entry name" value="ABC_TM1F"/>
    <property type="match status" value="1"/>
</dbReference>
<evidence type="ECO:0000256" key="6">
    <source>
        <dbReference type="ARBA" id="ARBA00023136"/>
    </source>
</evidence>
<keyword evidence="6 7" id="KW-0472">Membrane</keyword>
<dbReference type="SUPFAM" id="SSF52540">
    <property type="entry name" value="P-loop containing nucleoside triphosphate hydrolases"/>
    <property type="match status" value="1"/>
</dbReference>
<comment type="subcellular location">
    <subcellularLocation>
        <location evidence="1">Cell membrane</location>
        <topology evidence="1">Multi-pass membrane protein</topology>
    </subcellularLocation>
</comment>
<accession>A0A6G9XTH2</accession>
<feature type="domain" description="ABC transmembrane type-1" evidence="9">
    <location>
        <begin position="23"/>
        <end position="305"/>
    </location>
</feature>
<dbReference type="CDD" id="cd07346">
    <property type="entry name" value="ABC_6TM_exporters"/>
    <property type="match status" value="1"/>
</dbReference>
<keyword evidence="4 10" id="KW-0067">ATP-binding</keyword>
<dbReference type="PANTHER" id="PTHR43394:SF1">
    <property type="entry name" value="ATP-BINDING CASSETTE SUB-FAMILY B MEMBER 10, MITOCHONDRIAL"/>
    <property type="match status" value="1"/>
</dbReference>
<dbReference type="InterPro" id="IPR003439">
    <property type="entry name" value="ABC_transporter-like_ATP-bd"/>
</dbReference>
<evidence type="ECO:0000313" key="11">
    <source>
        <dbReference type="Proteomes" id="UP000501705"/>
    </source>
</evidence>
<reference evidence="10 11" key="1">
    <citation type="journal article" date="2019" name="ACS Chem. Biol.">
        <title>Identification and Mobilization of a Cryptic Antibiotic Biosynthesis Gene Locus from a Human-Pathogenic Nocardia Isolate.</title>
        <authorList>
            <person name="Herisse M."/>
            <person name="Ishida K."/>
            <person name="Porter J.L."/>
            <person name="Howden B."/>
            <person name="Hertweck C."/>
            <person name="Stinear T.P."/>
            <person name="Pidot S.J."/>
        </authorList>
    </citation>
    <scope>NUCLEOTIDE SEQUENCE [LARGE SCALE GENOMIC DNA]</scope>
    <source>
        <strain evidence="10 11">AUSMDU00024985</strain>
    </source>
</reference>
<dbReference type="GO" id="GO:0015421">
    <property type="term" value="F:ABC-type oligopeptide transporter activity"/>
    <property type="evidence" value="ECO:0007669"/>
    <property type="project" value="TreeGrafter"/>
</dbReference>
<dbReference type="GO" id="GO:0005524">
    <property type="term" value="F:ATP binding"/>
    <property type="evidence" value="ECO:0007669"/>
    <property type="project" value="UniProtKB-KW"/>
</dbReference>
<proteinExistence type="predicted"/>
<protein>
    <submittedName>
        <fullName evidence="10">ATP-binding cassette domain-containing protein</fullName>
    </submittedName>
</protein>
<feature type="domain" description="ABC transporter" evidence="8">
    <location>
        <begin position="340"/>
        <end position="568"/>
    </location>
</feature>
<dbReference type="SUPFAM" id="SSF90123">
    <property type="entry name" value="ABC transporter transmembrane region"/>
    <property type="match status" value="1"/>
</dbReference>
<keyword evidence="2 7" id="KW-0812">Transmembrane</keyword>
<keyword evidence="3" id="KW-0547">Nucleotide-binding</keyword>
<organism evidence="10 11">
    <name type="scientific">Nocardia brasiliensis</name>
    <dbReference type="NCBI Taxonomy" id="37326"/>
    <lineage>
        <taxon>Bacteria</taxon>
        <taxon>Bacillati</taxon>
        <taxon>Actinomycetota</taxon>
        <taxon>Actinomycetes</taxon>
        <taxon>Mycobacteriales</taxon>
        <taxon>Nocardiaceae</taxon>
        <taxon>Nocardia</taxon>
    </lineage>
</organism>
<feature type="transmembrane region" description="Helical" evidence="7">
    <location>
        <begin position="245"/>
        <end position="263"/>
    </location>
</feature>
<evidence type="ECO:0000259" key="9">
    <source>
        <dbReference type="PROSITE" id="PS50929"/>
    </source>
</evidence>
<feature type="transmembrane region" description="Helical" evidence="7">
    <location>
        <begin position="62"/>
        <end position="88"/>
    </location>
</feature>
<dbReference type="Pfam" id="PF00664">
    <property type="entry name" value="ABC_membrane"/>
    <property type="match status" value="1"/>
</dbReference>
<feature type="transmembrane region" description="Helical" evidence="7">
    <location>
        <begin position="165"/>
        <end position="185"/>
    </location>
</feature>
<dbReference type="InterPro" id="IPR036640">
    <property type="entry name" value="ABC1_TM_sf"/>
</dbReference>
<dbReference type="EMBL" id="CP046171">
    <property type="protein sequence ID" value="QIS04252.1"/>
    <property type="molecule type" value="Genomic_DNA"/>
</dbReference>
<dbReference type="InterPro" id="IPR039421">
    <property type="entry name" value="Type_1_exporter"/>
</dbReference>
<dbReference type="GO" id="GO:0016887">
    <property type="term" value="F:ATP hydrolysis activity"/>
    <property type="evidence" value="ECO:0007669"/>
    <property type="project" value="InterPro"/>
</dbReference>
<evidence type="ECO:0000256" key="2">
    <source>
        <dbReference type="ARBA" id="ARBA00022692"/>
    </source>
</evidence>
<dbReference type="PANTHER" id="PTHR43394">
    <property type="entry name" value="ATP-DEPENDENT PERMEASE MDL1, MITOCHONDRIAL"/>
    <property type="match status" value="1"/>
</dbReference>
<dbReference type="SMART" id="SM00382">
    <property type="entry name" value="AAA"/>
    <property type="match status" value="1"/>
</dbReference>
<dbReference type="Gene3D" id="3.40.50.300">
    <property type="entry name" value="P-loop containing nucleotide triphosphate hydrolases"/>
    <property type="match status" value="1"/>
</dbReference>
<gene>
    <name evidence="10" type="ORF">F5X71_19650</name>
</gene>
<dbReference type="InterPro" id="IPR003593">
    <property type="entry name" value="AAA+_ATPase"/>
</dbReference>